<feature type="non-terminal residue" evidence="1">
    <location>
        <position position="416"/>
    </location>
</feature>
<name>A0A3B0UUJ5_9ZZZZ</name>
<accession>A0A3B0UUJ5</accession>
<dbReference type="AlphaFoldDB" id="A0A3B0UUJ5"/>
<reference evidence="1" key="1">
    <citation type="submission" date="2018-06" db="EMBL/GenBank/DDBJ databases">
        <authorList>
            <person name="Zhirakovskaya E."/>
        </authorList>
    </citation>
    <scope>NUCLEOTIDE SEQUENCE</scope>
</reference>
<protein>
    <recommendedName>
        <fullName evidence="2">S9 family peptidase</fullName>
    </recommendedName>
</protein>
<dbReference type="EMBL" id="UOET01000456">
    <property type="protein sequence ID" value="VAW30032.1"/>
    <property type="molecule type" value="Genomic_DNA"/>
</dbReference>
<evidence type="ECO:0000313" key="1">
    <source>
        <dbReference type="EMBL" id="VAW30032.1"/>
    </source>
</evidence>
<organism evidence="1">
    <name type="scientific">hydrothermal vent metagenome</name>
    <dbReference type="NCBI Taxonomy" id="652676"/>
    <lineage>
        <taxon>unclassified sequences</taxon>
        <taxon>metagenomes</taxon>
        <taxon>ecological metagenomes</taxon>
    </lineage>
</organism>
<dbReference type="SUPFAM" id="SSF82171">
    <property type="entry name" value="DPP6 N-terminal domain-like"/>
    <property type="match status" value="1"/>
</dbReference>
<gene>
    <name evidence="1" type="ORF">MNBD_BACTEROID07-849</name>
</gene>
<evidence type="ECO:0008006" key="2">
    <source>
        <dbReference type="Google" id="ProtNLM"/>
    </source>
</evidence>
<sequence>MKRIVLLSFILALAFSAFSQQKKPLDHNVYDHWKDLRNEAVSDNGNWISYEINPQQGDGWLYIYDVQKGALDSLSRGHKAHFMPDGKVLVYRIKPLFEKTLQMERKKVKKNKLPKDSLAVYSTKSGLLKKFGQIQQVEIPETSSNWIAVLMKKAKIPEKKEKSKAEDHQKKTDKKLKKSQGAVLMLYNVKTDDSVSFEHVTHFSLSENGKTCILASVPRDTVDKVAIITFSTNSQKADTLYAAEAYVKNVAVDEAGNQVAFTFSKDTVKNKAYGLYYIDLKKDKKILVSGKDYSQLRKGWSVSTHGKIYFNKSGKELYLGTAPKPLPPPEDTLAASEKVSLDVWTYHDTLLQPQQKVQLKRERNRSFVAVFYPQDEKLVQLADPQLEEVRINSKARGVYSLGFDNRPYLKMTSWIG</sequence>
<proteinExistence type="predicted"/>